<dbReference type="EMBL" id="CABPSO010000024">
    <property type="protein sequence ID" value="VVE73240.1"/>
    <property type="molecule type" value="Genomic_DNA"/>
</dbReference>
<comment type="caution">
    <text evidence="1">The sequence shown here is derived from an EMBL/GenBank/DDBJ whole genome shotgun (WGS) entry which is preliminary data.</text>
</comment>
<gene>
    <name evidence="1" type="ORF">PPN31119_04545</name>
</gene>
<evidence type="ECO:0000313" key="1">
    <source>
        <dbReference type="EMBL" id="VVE73240.1"/>
    </source>
</evidence>
<accession>A0ABY6WQ74</accession>
<evidence type="ECO:0000313" key="2">
    <source>
        <dbReference type="Proteomes" id="UP000361468"/>
    </source>
</evidence>
<keyword evidence="2" id="KW-1185">Reference proteome</keyword>
<protein>
    <submittedName>
        <fullName evidence="1">Uncharacterized protein</fullName>
    </submittedName>
</protein>
<dbReference type="Proteomes" id="UP000361468">
    <property type="component" value="Unassembled WGS sequence"/>
</dbReference>
<name>A0ABY6WQ74_9BURK</name>
<proteinExistence type="predicted"/>
<sequence length="65" mass="7822">MLEKLMIARKVLVDGEQLTLREWLKVGFDPWYMPWSRQALNRACWNVICDCLRDDVKQHFVEIVD</sequence>
<reference evidence="1 2" key="1">
    <citation type="submission" date="2019-08" db="EMBL/GenBank/DDBJ databases">
        <authorList>
            <person name="Peeters C."/>
        </authorList>
    </citation>
    <scope>NUCLEOTIDE SEQUENCE [LARGE SCALE GENOMIC DNA]</scope>
    <source>
        <strain evidence="1 2">LMG 31119</strain>
    </source>
</reference>
<organism evidence="1 2">
    <name type="scientific">Pandoraea pnomenusa</name>
    <dbReference type="NCBI Taxonomy" id="93220"/>
    <lineage>
        <taxon>Bacteria</taxon>
        <taxon>Pseudomonadati</taxon>
        <taxon>Pseudomonadota</taxon>
        <taxon>Betaproteobacteria</taxon>
        <taxon>Burkholderiales</taxon>
        <taxon>Burkholderiaceae</taxon>
        <taxon>Pandoraea</taxon>
    </lineage>
</organism>